<comment type="caution">
    <text evidence="1">The sequence shown here is derived from an EMBL/GenBank/DDBJ whole genome shotgun (WGS) entry which is preliminary data.</text>
</comment>
<sequence>MADIVDQPEVMNPDLGEPSSEACLPPIGGVESAEQVLGGAGPVPDLMSEEAIVHVAKETNNLGNQMNTLEENNYVTTQMTTQPQKVVRRPNYVRNNNCGDCNCNCKCSGQDCDAACHCCCLLFCSWVFIFKICTD</sequence>
<name>A0AAD1XXW0_EUPCR</name>
<gene>
    <name evidence="1" type="ORF">ECRASSUSDP1_LOCUS22324</name>
</gene>
<dbReference type="Proteomes" id="UP001295684">
    <property type="component" value="Unassembled WGS sequence"/>
</dbReference>
<evidence type="ECO:0000313" key="1">
    <source>
        <dbReference type="EMBL" id="CAI2380883.1"/>
    </source>
</evidence>
<keyword evidence="2" id="KW-1185">Reference proteome</keyword>
<reference evidence="1" key="1">
    <citation type="submission" date="2023-07" db="EMBL/GenBank/DDBJ databases">
        <authorList>
            <consortium name="AG Swart"/>
            <person name="Singh M."/>
            <person name="Singh A."/>
            <person name="Seah K."/>
            <person name="Emmerich C."/>
        </authorList>
    </citation>
    <scope>NUCLEOTIDE SEQUENCE</scope>
    <source>
        <strain evidence="1">DP1</strain>
    </source>
</reference>
<dbReference type="AlphaFoldDB" id="A0AAD1XXW0"/>
<accession>A0AAD1XXW0</accession>
<proteinExistence type="predicted"/>
<dbReference type="EMBL" id="CAMPGE010022883">
    <property type="protein sequence ID" value="CAI2380883.1"/>
    <property type="molecule type" value="Genomic_DNA"/>
</dbReference>
<organism evidence="1 2">
    <name type="scientific">Euplotes crassus</name>
    <dbReference type="NCBI Taxonomy" id="5936"/>
    <lineage>
        <taxon>Eukaryota</taxon>
        <taxon>Sar</taxon>
        <taxon>Alveolata</taxon>
        <taxon>Ciliophora</taxon>
        <taxon>Intramacronucleata</taxon>
        <taxon>Spirotrichea</taxon>
        <taxon>Hypotrichia</taxon>
        <taxon>Euplotida</taxon>
        <taxon>Euplotidae</taxon>
        <taxon>Moneuplotes</taxon>
    </lineage>
</organism>
<evidence type="ECO:0000313" key="2">
    <source>
        <dbReference type="Proteomes" id="UP001295684"/>
    </source>
</evidence>
<protein>
    <submittedName>
        <fullName evidence="1">Uncharacterized protein</fullName>
    </submittedName>
</protein>